<feature type="domain" description="PilY1 beta-propeller" evidence="4">
    <location>
        <begin position="868"/>
        <end position="1048"/>
    </location>
</feature>
<feature type="chain" id="PRO_5045415017" evidence="3">
    <location>
        <begin position="42"/>
        <end position="1297"/>
    </location>
</feature>
<evidence type="ECO:0000313" key="5">
    <source>
        <dbReference type="EMBL" id="MEX1670372.1"/>
    </source>
</evidence>
<keyword evidence="6" id="KW-1185">Reference proteome</keyword>
<name>A0ABV3U8T9_9GAMM</name>
<feature type="signal peptide" evidence="3">
    <location>
        <begin position="1"/>
        <end position="41"/>
    </location>
</feature>
<dbReference type="Proteomes" id="UP001557485">
    <property type="component" value="Unassembled WGS sequence"/>
</dbReference>
<organism evidence="5 6">
    <name type="scientific">Zhongshania guokunii</name>
    <dbReference type="NCBI Taxonomy" id="641783"/>
    <lineage>
        <taxon>Bacteria</taxon>
        <taxon>Pseudomonadati</taxon>
        <taxon>Pseudomonadota</taxon>
        <taxon>Gammaproteobacteria</taxon>
        <taxon>Cellvibrionales</taxon>
        <taxon>Spongiibacteraceae</taxon>
        <taxon>Zhongshania</taxon>
    </lineage>
</organism>
<proteinExistence type="predicted"/>
<comment type="caution">
    <text evidence="5">The sequence shown here is derived from an EMBL/GenBank/DDBJ whole genome shotgun (WGS) entry which is preliminary data.</text>
</comment>
<protein>
    <submittedName>
        <fullName evidence="5">PilC/PilY family type IV pilus protein</fullName>
    </submittedName>
</protein>
<keyword evidence="3" id="KW-0732">Signal</keyword>
<accession>A0ABV3U8T9</accession>
<dbReference type="InterPro" id="IPR008707">
    <property type="entry name" value="B-propeller_PilY1"/>
</dbReference>
<dbReference type="RefSeq" id="WP_368382706.1">
    <property type="nucleotide sequence ID" value="NZ_JBFRYA010000016.1"/>
</dbReference>
<keyword evidence="1" id="KW-0479">Metal-binding</keyword>
<sequence>MNNVTTISQAWREVSMKRILKYGVCMLTAMAASFLASNAFAEDIDLFSGLNPASDNPPTVLLGWHSSANSNANVIHGCTYSDGSGEPALGDTVGGMEQCAIVNTMLSLKQPANSALLGAIKIGVMVFNQNSFSSFNNGTSLGNGNDSCGYLMVPPTLLDSDGIDSFINLLKKFEKSHLANQSRLGDLIAESWAMLNGFSTSCSGVNYSSLASVATECRDAVLVYLGNATKETANVSDGTGDPDVLLKNELSSAFGYSSSSEKYKFFSTPRAVTLLNNSGSANNKYWGDEWTRFMNLVDVDNSAQSDRNVTTYSIAVYDPELEAKLAGEINFLSDLATEGGGKAFKVEKTQSVALSEVLLQIFNEVQDVNSVFSSATLPVSANTQGTYLNQVFIAMFRPDGLAGPRWSGNVKQYQLGFDSGGNTVLTDATQDVSAAVTSVTNPVTGAIASSATSFWTSNTPKNSDGSAVANWPLDGFWRNSPEGDAFFKDAPDGDLVEKGGAGQLLRINNLTSSANRKVLTCNAAGSCPTASDLPVFATSNTALVANLNGILAAPQLGGAATITVGRYDTDESLSTSCSGNGANTVCVITHDGSGGTNLNSTFDKVVVLGAWNTGLADNKKICSYSAPCAVSNVTSTSFSVASKDIPDNASYSGATIVELSKEAKINQTSHGLAKGSTVDLFDCALTGSAANTYNTNLVTDKVQGSVATIIDENEYTVILGDYVLAESDAGVNCGRSQESLTAENLVNWTRGDDIVGNETKRGPCPPESRDDSTCPISVRGSVHGDVLHSRPAVINYGGTTGVVVYYGSNDGHFRAINGNQDDYIGTVRPGGELWSFVAPEFFNKLSRQYKNDPVVKYPTVVDSDAEPRDYFFDGTTTVLQDGRTGTSTAGKSYIYMSARRGGRLIYAMDVTDPAAPKFLWRLSDADVPELGQTWSQPRVAQIKSHGNPVLIFGAGYDPAEDAEPAPSSNSMGRGILIVDAVTGGVLWAALPSCTGVSLATGGTCVITSALTKSIPADITMLDRDIDGYIDRLYAADVGGNVWRVDLEANSPATPTFADFQMTKLAALGGSGNDARKFLFGPDVVPTNNFDAVVLSSGDREHPLYTDQTTAGLAYNVNNRFYLIMDPNKGKSVASGTAVITDADLVNQTDVQCIDGSGNLVACTDADAQELRFDGVANGSFDGYYINLRDGEKGVNAPLAVAGKVYFGTNQPDVPSNGSCTANLGNAGAYIIDLFAGSFHRQTFAGGGLPPSPIAGLVTIDGKTVPFIIGGAGPSPFDPSDPELDLSGGRKRTYFFFK</sequence>
<evidence type="ECO:0000256" key="1">
    <source>
        <dbReference type="ARBA" id="ARBA00022723"/>
    </source>
</evidence>
<gene>
    <name evidence="5" type="ORF">AB4876_15740</name>
</gene>
<dbReference type="EMBL" id="JBFRYA010000016">
    <property type="protein sequence ID" value="MEX1670372.1"/>
    <property type="molecule type" value="Genomic_DNA"/>
</dbReference>
<evidence type="ECO:0000256" key="3">
    <source>
        <dbReference type="SAM" id="SignalP"/>
    </source>
</evidence>
<keyword evidence="2" id="KW-0106">Calcium</keyword>
<evidence type="ECO:0000313" key="6">
    <source>
        <dbReference type="Proteomes" id="UP001557485"/>
    </source>
</evidence>
<evidence type="ECO:0000256" key="2">
    <source>
        <dbReference type="ARBA" id="ARBA00022837"/>
    </source>
</evidence>
<dbReference type="Pfam" id="PF05567">
    <property type="entry name" value="T4P_PilY1"/>
    <property type="match status" value="1"/>
</dbReference>
<evidence type="ECO:0000259" key="4">
    <source>
        <dbReference type="Pfam" id="PF05567"/>
    </source>
</evidence>
<reference evidence="5 6" key="1">
    <citation type="journal article" date="2011" name="Int. J. Syst. Evol. Microbiol.">
        <title>Zhongshania antarctica gen. nov., sp. nov. and Zhongshania guokunii sp. nov., gammaproteobacteria respectively isolated from coastal attached (fast) ice and surface seawater of the Antarctic.</title>
        <authorList>
            <person name="Li H.J."/>
            <person name="Zhang X.Y."/>
            <person name="Chen C.X."/>
            <person name="Zhang Y.J."/>
            <person name="Gao Z.M."/>
            <person name="Yu Y."/>
            <person name="Chen X.L."/>
            <person name="Chen B."/>
            <person name="Zhang Y.Z."/>
        </authorList>
    </citation>
    <scope>NUCLEOTIDE SEQUENCE [LARGE SCALE GENOMIC DNA]</scope>
    <source>
        <strain evidence="5 6">ZS6-22T</strain>
    </source>
</reference>